<dbReference type="PANTHER" id="PTHR35402">
    <property type="entry name" value="INTEGRAL MEMBRANE PROTEIN-RELATED"/>
    <property type="match status" value="1"/>
</dbReference>
<feature type="transmembrane region" description="Helical" evidence="6">
    <location>
        <begin position="267"/>
        <end position="286"/>
    </location>
</feature>
<dbReference type="Pfam" id="PF00482">
    <property type="entry name" value="T2SSF"/>
    <property type="match status" value="1"/>
</dbReference>
<dbReference type="EMBL" id="DUGH01000068">
    <property type="protein sequence ID" value="HIH16297.1"/>
    <property type="molecule type" value="Genomic_DNA"/>
</dbReference>
<feature type="transmembrane region" description="Helical" evidence="6">
    <location>
        <begin position="86"/>
        <end position="106"/>
    </location>
</feature>
<feature type="transmembrane region" description="Helical" evidence="6">
    <location>
        <begin position="230"/>
        <end position="255"/>
    </location>
</feature>
<evidence type="ECO:0000313" key="10">
    <source>
        <dbReference type="Proteomes" id="UP000564964"/>
    </source>
</evidence>
<comment type="subcellular location">
    <subcellularLocation>
        <location evidence="1">Cell membrane</location>
        <topology evidence="1">Multi-pass membrane protein</topology>
    </subcellularLocation>
</comment>
<dbReference type="AlphaFoldDB" id="A0A7J4JK37"/>
<keyword evidence="2" id="KW-1003">Cell membrane</keyword>
<accession>A0A7J4JK37</accession>
<protein>
    <submittedName>
        <fullName evidence="8">Type II secretion system F family protein</fullName>
    </submittedName>
</protein>
<proteinExistence type="predicted"/>
<evidence type="ECO:0000313" key="8">
    <source>
        <dbReference type="EMBL" id="HIH16297.1"/>
    </source>
</evidence>
<dbReference type="InterPro" id="IPR018076">
    <property type="entry name" value="T2SS_GspF_dom"/>
</dbReference>
<sequence length="295" mass="32635">MRVRFLLFSLEGANRLSRRLTWIGKTLSNVFYNTKYDLKRAELPVSAEQYLTACFLSALLYGLFFFALFAGIFYVREQLLSEQSVVLSAALSLLFFFLFFGIHLVYPGLLAKQVAAGIDQNLLFALKGMQVQVTSGVSLYDAMVNASKGNFGVVSNEFEGVVKDVSAGLSERQALERLALKTKSDYLKKTCWQLLTSMQSGASIQGALNSVVSMLMNHQFRSIKDYAAELNLWILLYLLLATAVPTLGITFMVILSSLSGSSIGPSNIYGTVLASFLFQAALIGFIKTRIPRVYL</sequence>
<evidence type="ECO:0000256" key="5">
    <source>
        <dbReference type="ARBA" id="ARBA00023136"/>
    </source>
</evidence>
<evidence type="ECO:0000256" key="4">
    <source>
        <dbReference type="ARBA" id="ARBA00022989"/>
    </source>
</evidence>
<evidence type="ECO:0000256" key="2">
    <source>
        <dbReference type="ARBA" id="ARBA00022475"/>
    </source>
</evidence>
<organism evidence="8 10">
    <name type="scientific">Candidatus Iainarchaeum sp</name>
    <dbReference type="NCBI Taxonomy" id="3101447"/>
    <lineage>
        <taxon>Archaea</taxon>
        <taxon>Candidatus Iainarchaeota</taxon>
        <taxon>Candidatus Iainarchaeia</taxon>
        <taxon>Candidatus Iainarchaeales</taxon>
        <taxon>Candidatus Iainarchaeaceae</taxon>
        <taxon>Candidatus Iainarchaeum</taxon>
    </lineage>
</organism>
<evidence type="ECO:0000256" key="3">
    <source>
        <dbReference type="ARBA" id="ARBA00022692"/>
    </source>
</evidence>
<evidence type="ECO:0000256" key="1">
    <source>
        <dbReference type="ARBA" id="ARBA00004651"/>
    </source>
</evidence>
<keyword evidence="3 6" id="KW-0812">Transmembrane</keyword>
<evidence type="ECO:0000259" key="7">
    <source>
        <dbReference type="Pfam" id="PF00482"/>
    </source>
</evidence>
<keyword evidence="4 6" id="KW-1133">Transmembrane helix</keyword>
<comment type="caution">
    <text evidence="8">The sequence shown here is derived from an EMBL/GenBank/DDBJ whole genome shotgun (WGS) entry which is preliminary data.</text>
</comment>
<reference evidence="9" key="3">
    <citation type="submission" date="2021-05" db="EMBL/GenBank/DDBJ databases">
        <title>Protein family content uncovers lineage relationships and bacterial pathway maintenance mechanisms in DPANN archaea.</title>
        <authorList>
            <person name="Castelle C.J."/>
            <person name="Meheust R."/>
            <person name="Jaffe A.L."/>
            <person name="Seitz K."/>
            <person name="Gong X."/>
            <person name="Baker B.J."/>
            <person name="Banfield J.F."/>
        </authorList>
    </citation>
    <scope>NUCLEOTIDE SEQUENCE</scope>
    <source>
        <strain evidence="9">RIFCSPLOWO2_01_FULL_58_19</strain>
    </source>
</reference>
<evidence type="ECO:0000256" key="6">
    <source>
        <dbReference type="SAM" id="Phobius"/>
    </source>
</evidence>
<dbReference type="Proteomes" id="UP000678237">
    <property type="component" value="Unassembled WGS sequence"/>
</dbReference>
<dbReference type="Proteomes" id="UP000564964">
    <property type="component" value="Unassembled WGS sequence"/>
</dbReference>
<keyword evidence="5 6" id="KW-0472">Membrane</keyword>
<reference evidence="10" key="1">
    <citation type="journal article" date="2020" name="bioRxiv">
        <title>A rank-normalized archaeal taxonomy based on genome phylogeny resolves widespread incomplete and uneven classifications.</title>
        <authorList>
            <person name="Rinke C."/>
            <person name="Chuvochina M."/>
            <person name="Mussig A.J."/>
            <person name="Chaumeil P.-A."/>
            <person name="Waite D.W."/>
            <person name="Whitman W.B."/>
            <person name="Parks D.H."/>
            <person name="Hugenholtz P."/>
        </authorList>
    </citation>
    <scope>NUCLEOTIDE SEQUENCE [LARGE SCALE GENOMIC DNA]</scope>
</reference>
<gene>
    <name evidence="8" type="ORF">HA252_02745</name>
    <name evidence="9" type="ORF">J4203_02025</name>
</gene>
<evidence type="ECO:0000313" key="9">
    <source>
        <dbReference type="EMBL" id="MBS3062625.1"/>
    </source>
</evidence>
<dbReference type="PANTHER" id="PTHR35402:SF1">
    <property type="entry name" value="TYPE II SECRETION SYSTEM PROTEIN GSPF DOMAIN-CONTAINING PROTEIN"/>
    <property type="match status" value="1"/>
</dbReference>
<dbReference type="GO" id="GO:0005886">
    <property type="term" value="C:plasma membrane"/>
    <property type="evidence" value="ECO:0007669"/>
    <property type="project" value="UniProtKB-SubCell"/>
</dbReference>
<dbReference type="EMBL" id="JAGVWE010000002">
    <property type="protein sequence ID" value="MBS3062625.1"/>
    <property type="molecule type" value="Genomic_DNA"/>
</dbReference>
<reference evidence="9" key="2">
    <citation type="submission" date="2021-03" db="EMBL/GenBank/DDBJ databases">
        <authorList>
            <person name="Jaffe A."/>
        </authorList>
    </citation>
    <scope>NUCLEOTIDE SEQUENCE</scope>
    <source>
        <strain evidence="9">RIFCSPLOWO2_01_FULL_58_19</strain>
    </source>
</reference>
<feature type="domain" description="Type II secretion system protein GspF" evidence="7">
    <location>
        <begin position="133"/>
        <end position="249"/>
    </location>
</feature>
<feature type="transmembrane region" description="Helical" evidence="6">
    <location>
        <begin position="50"/>
        <end position="74"/>
    </location>
</feature>
<name>A0A7J4JK37_9ARCH</name>
<dbReference type="InterPro" id="IPR056569">
    <property type="entry name" value="ArlJ-like"/>
</dbReference>